<dbReference type="Proteomes" id="UP000310314">
    <property type="component" value="Unassembled WGS sequence"/>
</dbReference>
<dbReference type="EMBL" id="VATY01000001">
    <property type="protein sequence ID" value="TMM58941.1"/>
    <property type="molecule type" value="Genomic_DNA"/>
</dbReference>
<name>A0A5S3PVB0_9FLAO</name>
<evidence type="ECO:0000313" key="2">
    <source>
        <dbReference type="Proteomes" id="UP000310314"/>
    </source>
</evidence>
<dbReference type="OrthoDB" id="6198791at2"/>
<dbReference type="AlphaFoldDB" id="A0A5S3PVB0"/>
<organism evidence="1 2">
    <name type="scientific">Maribacter algarum</name>
    <name type="common">ex Zhang et al. 2020</name>
    <dbReference type="NCBI Taxonomy" id="2578118"/>
    <lineage>
        <taxon>Bacteria</taxon>
        <taxon>Pseudomonadati</taxon>
        <taxon>Bacteroidota</taxon>
        <taxon>Flavobacteriia</taxon>
        <taxon>Flavobacteriales</taxon>
        <taxon>Flavobacteriaceae</taxon>
        <taxon>Maribacter</taxon>
    </lineage>
</organism>
<protein>
    <submittedName>
        <fullName evidence="1">Uncharacterized protein</fullName>
    </submittedName>
</protein>
<comment type="caution">
    <text evidence="1">The sequence shown here is derived from an EMBL/GenBank/DDBJ whole genome shotgun (WGS) entry which is preliminary data.</text>
</comment>
<evidence type="ECO:0000313" key="1">
    <source>
        <dbReference type="EMBL" id="TMM58941.1"/>
    </source>
</evidence>
<dbReference type="RefSeq" id="WP_138656874.1">
    <property type="nucleotide sequence ID" value="NZ_VATY01000001.1"/>
</dbReference>
<keyword evidence="2" id="KW-1185">Reference proteome</keyword>
<accession>A0A5S3PVB0</accession>
<proteinExistence type="predicted"/>
<gene>
    <name evidence="1" type="ORF">FEE95_05780</name>
</gene>
<sequence>MLVKKKRSNPFLLVALGSFLLLLVLLSHKKGNSKTVKVIPEISQNTNYNSLQVILNEKHFETLKAKRDEAVSIGVLQTSDDDYVPATIRYMKEDYKASLRLKGDWTDHLEGLKWSYRIKLADDRTIKGMRKFSVHHPGSRGYLNEWLYHKAIKQEGLVGLRYDFLEGFLQVKMRSNDTAETKNVGIYAIEETFDKRLIENNGRKVGVILKLTEADMWRESAKVFEISKRTGTQVDGKYNPRYGSNNDMTITAYSLSTIFADTTLNKQFTLAKNLLNRYKRGELPISKVFDVEKTAKFTAIANLFGGTHGLTAHNLRWFYNPISSLIEPVAFDGNSGYKLPALKHYWKSESDLIFQKALYAALEEVSNPQYLENLQIKYQDDLNRLAKAQQAEFKGEAVLSLDILKENQEVLRQELSKRIIDKE</sequence>
<reference evidence="1 2" key="1">
    <citation type="submission" date="2019-05" db="EMBL/GenBank/DDBJ databases">
        <authorList>
            <person name="Zhang J.-Y."/>
            <person name="Feg X."/>
            <person name="Du Z.-J."/>
        </authorList>
    </citation>
    <scope>NUCLEOTIDE SEQUENCE [LARGE SCALE GENOMIC DNA]</scope>
    <source>
        <strain evidence="1 2">RZ26</strain>
    </source>
</reference>